<feature type="domain" description="UmuC" evidence="13">
    <location>
        <begin position="28"/>
        <end position="240"/>
    </location>
</feature>
<dbReference type="Gene3D" id="3.30.1490.100">
    <property type="entry name" value="DNA polymerase, Y-family, little finger domain"/>
    <property type="match status" value="1"/>
</dbReference>
<evidence type="ECO:0000256" key="1">
    <source>
        <dbReference type="ARBA" id="ARBA00010945"/>
    </source>
</evidence>
<dbReference type="InterPro" id="IPR043128">
    <property type="entry name" value="Rev_trsase/Diguanyl_cyclase"/>
</dbReference>
<dbReference type="Pfam" id="PF00817">
    <property type="entry name" value="IMS"/>
    <property type="match status" value="1"/>
</dbReference>
<evidence type="ECO:0000256" key="4">
    <source>
        <dbReference type="ARBA" id="ARBA00022695"/>
    </source>
</evidence>
<evidence type="ECO:0000256" key="9">
    <source>
        <dbReference type="ARBA" id="ARBA00022932"/>
    </source>
</evidence>
<dbReference type="GO" id="GO:0042276">
    <property type="term" value="P:error-prone translesion synthesis"/>
    <property type="evidence" value="ECO:0007669"/>
    <property type="project" value="TreeGrafter"/>
</dbReference>
<comment type="similarity">
    <text evidence="1 12">Belongs to the DNA polymerase type-Y family.</text>
</comment>
<dbReference type="Gene3D" id="3.40.1170.60">
    <property type="match status" value="1"/>
</dbReference>
<evidence type="ECO:0000256" key="8">
    <source>
        <dbReference type="ARBA" id="ARBA00022842"/>
    </source>
</evidence>
<evidence type="ECO:0000256" key="2">
    <source>
        <dbReference type="ARBA" id="ARBA00022457"/>
    </source>
</evidence>
<dbReference type="PANTHER" id="PTHR11076:SF33">
    <property type="entry name" value="DNA POLYMERASE KAPPA"/>
    <property type="match status" value="1"/>
</dbReference>
<evidence type="ECO:0000256" key="7">
    <source>
        <dbReference type="ARBA" id="ARBA00022763"/>
    </source>
</evidence>
<dbReference type="SUPFAM" id="SSF100879">
    <property type="entry name" value="Lesion bypass DNA polymerase (Y-family), little finger domain"/>
    <property type="match status" value="1"/>
</dbReference>
<evidence type="ECO:0000256" key="11">
    <source>
        <dbReference type="ARBA" id="ARBA00049244"/>
    </source>
</evidence>
<keyword evidence="2 12" id="KW-0515">Mutator protein</keyword>
<dbReference type="Gene3D" id="1.10.150.20">
    <property type="entry name" value="5' to 3' exonuclease, C-terminal subdomain"/>
    <property type="match status" value="1"/>
</dbReference>
<evidence type="ECO:0000256" key="3">
    <source>
        <dbReference type="ARBA" id="ARBA00022679"/>
    </source>
</evidence>
<sequence>MNCPAPATPAATPAPAPAPVLGQAVRRIAHLDMDAFFASVELLRQPQLRGLPLVIGGGRRAPGWLGDAALEALPPAQIPLQAFPRLGGYAGRGVITTATYEARQFGVGSAMGLMKAARLCPQAYLLPADFDQYRAYSARFKAAIGEHASRIEDRGIDEVYIDFSGLPGCAEDGGLALAQRIQQAIFAATGLSCSIGVAPNKLLAKLASEWHKPNGIFILQPQEVTARIWPLACGKVNGIGPKASAKLQALGIATLGELAKVPEEQLVAHFGASYGRWLHAVAWGRDERPLVVQSQPVSMSRETTFARDLHARRDRAELSALFTALCQRVADDLQRKGYAGRTIGVKVRLSDFRTITRAHSIAHYTQDAATIRQAAGQCLKRMDWSQPLRLLGVKVDKLLPLPQAQQHNASLAAQGQVARQLDLPLHENPS</sequence>
<reference evidence="14 15" key="1">
    <citation type="submission" date="2018-10" db="EMBL/GenBank/DDBJ databases">
        <title>Comamonadaceae CDC group NO-1 genome sequencing and assembly.</title>
        <authorList>
            <person name="Bernier A.-M."/>
            <person name="Bernard K."/>
        </authorList>
    </citation>
    <scope>NUCLEOTIDE SEQUENCE [LARGE SCALE GENOMIC DNA]</scope>
    <source>
        <strain evidence="14 15">NML180582</strain>
    </source>
</reference>
<keyword evidence="3 12" id="KW-0808">Transferase</keyword>
<dbReference type="SUPFAM" id="SSF56672">
    <property type="entry name" value="DNA/RNA polymerases"/>
    <property type="match status" value="1"/>
</dbReference>
<keyword evidence="8 12" id="KW-0460">Magnesium</keyword>
<dbReference type="FunFam" id="3.30.1490.100:FF:000004">
    <property type="entry name" value="DNA polymerase IV"/>
    <property type="match status" value="1"/>
</dbReference>
<dbReference type="EMBL" id="RDQJ01000011">
    <property type="protein sequence ID" value="RMX14819.1"/>
    <property type="molecule type" value="Genomic_DNA"/>
</dbReference>
<dbReference type="GO" id="GO:0003684">
    <property type="term" value="F:damaged DNA binding"/>
    <property type="evidence" value="ECO:0007669"/>
    <property type="project" value="InterPro"/>
</dbReference>
<keyword evidence="4 12" id="KW-0548">Nucleotidyltransferase</keyword>
<dbReference type="InterPro" id="IPR050116">
    <property type="entry name" value="DNA_polymerase-Y"/>
</dbReference>
<accession>A0A3M6RI51</accession>
<dbReference type="RefSeq" id="WP_122245119.1">
    <property type="nucleotide sequence ID" value="NZ_RDQJ01000011.1"/>
</dbReference>
<dbReference type="NCBIfam" id="NF002677">
    <property type="entry name" value="PRK02406.1"/>
    <property type="match status" value="1"/>
</dbReference>
<dbReference type="GO" id="GO:0003887">
    <property type="term" value="F:DNA-directed DNA polymerase activity"/>
    <property type="evidence" value="ECO:0007669"/>
    <property type="project" value="UniProtKB-UniRule"/>
</dbReference>
<dbReference type="GO" id="GO:0000287">
    <property type="term" value="F:magnesium ion binding"/>
    <property type="evidence" value="ECO:0007669"/>
    <property type="project" value="UniProtKB-UniRule"/>
</dbReference>
<dbReference type="InterPro" id="IPR001126">
    <property type="entry name" value="UmuC"/>
</dbReference>
<dbReference type="InterPro" id="IPR036775">
    <property type="entry name" value="DNA_pol_Y-fam_lit_finger_sf"/>
</dbReference>
<dbReference type="GO" id="GO:0006261">
    <property type="term" value="P:DNA-templated DNA replication"/>
    <property type="evidence" value="ECO:0007669"/>
    <property type="project" value="UniProtKB-UniRule"/>
</dbReference>
<feature type="active site" evidence="12">
    <location>
        <position position="158"/>
    </location>
</feature>
<protein>
    <recommendedName>
        <fullName evidence="12">DNA polymerase IV</fullName>
        <shortName evidence="12">Pol IV</shortName>
        <ecNumber evidence="12">2.7.7.7</ecNumber>
    </recommendedName>
</protein>
<evidence type="ECO:0000256" key="5">
    <source>
        <dbReference type="ARBA" id="ARBA00022705"/>
    </source>
</evidence>
<keyword evidence="10 12" id="KW-0234">DNA repair</keyword>
<comment type="cofactor">
    <cofactor evidence="12">
        <name>Mg(2+)</name>
        <dbReference type="ChEBI" id="CHEBI:18420"/>
    </cofactor>
    <text evidence="12">Binds 2 magnesium ions per subunit.</text>
</comment>
<comment type="caution">
    <text evidence="14">The sequence shown here is derived from an EMBL/GenBank/DDBJ whole genome shotgun (WGS) entry which is preliminary data.</text>
</comment>
<feature type="binding site" evidence="12">
    <location>
        <position position="157"/>
    </location>
    <ligand>
        <name>Mg(2+)</name>
        <dbReference type="ChEBI" id="CHEBI:18420"/>
    </ligand>
</feature>
<comment type="catalytic activity">
    <reaction evidence="11 12">
        <text>DNA(n) + a 2'-deoxyribonucleoside 5'-triphosphate = DNA(n+1) + diphosphate</text>
        <dbReference type="Rhea" id="RHEA:22508"/>
        <dbReference type="Rhea" id="RHEA-COMP:17339"/>
        <dbReference type="Rhea" id="RHEA-COMP:17340"/>
        <dbReference type="ChEBI" id="CHEBI:33019"/>
        <dbReference type="ChEBI" id="CHEBI:61560"/>
        <dbReference type="ChEBI" id="CHEBI:173112"/>
        <dbReference type="EC" id="2.7.7.7"/>
    </reaction>
</comment>
<evidence type="ECO:0000313" key="14">
    <source>
        <dbReference type="EMBL" id="RMX14819.1"/>
    </source>
</evidence>
<dbReference type="InterPro" id="IPR043502">
    <property type="entry name" value="DNA/RNA_pol_sf"/>
</dbReference>
<dbReference type="GO" id="GO:0009432">
    <property type="term" value="P:SOS response"/>
    <property type="evidence" value="ECO:0007669"/>
    <property type="project" value="TreeGrafter"/>
</dbReference>
<dbReference type="CDD" id="cd03586">
    <property type="entry name" value="PolY_Pol_IV_kappa"/>
    <property type="match status" value="1"/>
</dbReference>
<keyword evidence="9 12" id="KW-0239">DNA-directed DNA polymerase</keyword>
<comment type="function">
    <text evidence="12">Poorly processive, error-prone DNA polymerase involved in untargeted mutagenesis. Copies undamaged DNA at stalled replication forks, which arise in vivo from mismatched or misaligned primer ends. These misaligned primers can be extended by PolIV. Exhibits no 3'-5' exonuclease (proofreading) activity. May be involved in translesional synthesis, in conjunction with the beta clamp from PolIII.</text>
</comment>
<dbReference type="GO" id="GO:0006281">
    <property type="term" value="P:DNA repair"/>
    <property type="evidence" value="ECO:0007669"/>
    <property type="project" value="UniProtKB-UniRule"/>
</dbReference>
<dbReference type="PROSITE" id="PS50173">
    <property type="entry name" value="UMUC"/>
    <property type="match status" value="1"/>
</dbReference>
<keyword evidence="6 12" id="KW-0479">Metal-binding</keyword>
<keyword evidence="7 12" id="KW-0227">DNA damage</keyword>
<dbReference type="InterPro" id="IPR022880">
    <property type="entry name" value="DNApol_IV"/>
</dbReference>
<dbReference type="GO" id="GO:0005829">
    <property type="term" value="C:cytosol"/>
    <property type="evidence" value="ECO:0007669"/>
    <property type="project" value="TreeGrafter"/>
</dbReference>
<comment type="subcellular location">
    <subcellularLocation>
        <location evidence="12">Cytoplasm</location>
    </subcellularLocation>
</comment>
<dbReference type="Pfam" id="PF21704">
    <property type="entry name" value="POLH-Rev1_HhH"/>
    <property type="match status" value="1"/>
</dbReference>
<dbReference type="AlphaFoldDB" id="A0A3M6RI51"/>
<evidence type="ECO:0000259" key="13">
    <source>
        <dbReference type="PROSITE" id="PS50173"/>
    </source>
</evidence>
<keyword evidence="12" id="KW-0238">DNA-binding</keyword>
<evidence type="ECO:0000256" key="12">
    <source>
        <dbReference type="HAMAP-Rule" id="MF_01113"/>
    </source>
</evidence>
<organism evidence="14 15">
    <name type="scientific">Vandammella animalimorsus</name>
    <dbReference type="NCBI Taxonomy" id="2029117"/>
    <lineage>
        <taxon>Bacteria</taxon>
        <taxon>Pseudomonadati</taxon>
        <taxon>Pseudomonadota</taxon>
        <taxon>Betaproteobacteria</taxon>
        <taxon>Burkholderiales</taxon>
        <taxon>Comamonadaceae</taxon>
        <taxon>Vandammella</taxon>
    </lineage>
</organism>
<dbReference type="InterPro" id="IPR017961">
    <property type="entry name" value="DNA_pol_Y-fam_little_finger"/>
</dbReference>
<dbReference type="Pfam" id="PF11799">
    <property type="entry name" value="IMS_C"/>
    <property type="match status" value="1"/>
</dbReference>
<keyword evidence="12" id="KW-0963">Cytoplasm</keyword>
<dbReference type="Proteomes" id="UP000275180">
    <property type="component" value="Unassembled WGS sequence"/>
</dbReference>
<name>A0A3M6RI51_9BURK</name>
<evidence type="ECO:0000256" key="10">
    <source>
        <dbReference type="ARBA" id="ARBA00023204"/>
    </source>
</evidence>
<dbReference type="OrthoDB" id="9808813at2"/>
<comment type="subunit">
    <text evidence="12">Monomer.</text>
</comment>
<evidence type="ECO:0000313" key="15">
    <source>
        <dbReference type="Proteomes" id="UP000275180"/>
    </source>
</evidence>
<feature type="binding site" evidence="12">
    <location>
        <position position="32"/>
    </location>
    <ligand>
        <name>Mg(2+)</name>
        <dbReference type="ChEBI" id="CHEBI:18420"/>
    </ligand>
</feature>
<feature type="site" description="Substrate discrimination" evidence="12">
    <location>
        <position position="37"/>
    </location>
</feature>
<gene>
    <name evidence="12" type="primary">dinB</name>
    <name evidence="14" type="ORF">EBQ34_08865</name>
</gene>
<dbReference type="EC" id="2.7.7.7" evidence="12"/>
<dbReference type="Gene3D" id="3.30.70.270">
    <property type="match status" value="1"/>
</dbReference>
<dbReference type="PANTHER" id="PTHR11076">
    <property type="entry name" value="DNA REPAIR POLYMERASE UMUC / TRANSFERASE FAMILY MEMBER"/>
    <property type="match status" value="1"/>
</dbReference>
<keyword evidence="5 12" id="KW-0235">DNA replication</keyword>
<evidence type="ECO:0000256" key="6">
    <source>
        <dbReference type="ARBA" id="ARBA00022723"/>
    </source>
</evidence>
<dbReference type="HAMAP" id="MF_01113">
    <property type="entry name" value="DNApol_IV"/>
    <property type="match status" value="1"/>
</dbReference>
<proteinExistence type="inferred from homology"/>